<dbReference type="InterPro" id="IPR024975">
    <property type="entry name" value="NOV_C"/>
</dbReference>
<evidence type="ECO:0000259" key="2">
    <source>
        <dbReference type="Pfam" id="PF13020"/>
    </source>
</evidence>
<dbReference type="Pfam" id="PF26345">
    <property type="entry name" value="ScoMcrA_N"/>
    <property type="match status" value="1"/>
</dbReference>
<gene>
    <name evidence="4" type="ORF">E6Q80_09035</name>
</gene>
<proteinExistence type="predicted"/>
<evidence type="ECO:0000256" key="1">
    <source>
        <dbReference type="SAM" id="MobiDB-lite"/>
    </source>
</evidence>
<dbReference type="InterPro" id="IPR058807">
    <property type="entry name" value="ScoMcrA_N"/>
</dbReference>
<evidence type="ECO:0000313" key="4">
    <source>
        <dbReference type="EMBL" id="TXH85768.1"/>
    </source>
</evidence>
<sequence>MGIKDIRDAASIREAMGEFDRVGRTYFLEKYGFRKSREFMVRDQATGRMYDSKAIVGAAYGYAFPEAGPLRASDFSGGEATVDTLLTGLGFQVVRIGQDWTLEEVRAIVADYFEMLRYEANDLPYNKSEHNAALQTRLQSRSKASIEMKHQNISAILDQLGFPYIQGYKPRSNVQELLQKVVIDEVQRSRAELLKIIDALEDRTTPGERNYRGVLIAPPVPDAAPQGQRRKRLPRKLDFAARDEHNRRLGRSGETWVMDFEKTRLIGESRPDLISGIDWISDRCGDGAGYDILSFEPNEVARFIEVKTTNGGALTPFIVSQNELEFSEEAEDAFCLYRVFDFARAPRLFILRGMLSASVHLEAIDYRARLKALHA</sequence>
<comment type="caution">
    <text evidence="4">The sequence shown here is derived from an EMBL/GenBank/DDBJ whole genome shotgun (WGS) entry which is preliminary data.</text>
</comment>
<dbReference type="Pfam" id="PF13020">
    <property type="entry name" value="NOV_C"/>
    <property type="match status" value="1"/>
</dbReference>
<accession>A0A5C7SPS8</accession>
<dbReference type="RefSeq" id="WP_276658333.1">
    <property type="nucleotide sequence ID" value="NZ_SSFD01000132.1"/>
</dbReference>
<feature type="domain" description="ScoMcrA-like N-terminal head" evidence="3">
    <location>
        <begin position="8"/>
        <end position="94"/>
    </location>
</feature>
<evidence type="ECO:0000313" key="5">
    <source>
        <dbReference type="Proteomes" id="UP000321192"/>
    </source>
</evidence>
<dbReference type="AlphaFoldDB" id="A0A5C7SPS8"/>
<dbReference type="EMBL" id="SSFD01000132">
    <property type="protein sequence ID" value="TXH85768.1"/>
    <property type="molecule type" value="Genomic_DNA"/>
</dbReference>
<feature type="domain" description="Protein NO VEIN C-terminal" evidence="2">
    <location>
        <begin position="254"/>
        <end position="350"/>
    </location>
</feature>
<dbReference type="Proteomes" id="UP000321192">
    <property type="component" value="Unassembled WGS sequence"/>
</dbReference>
<organism evidence="4 5">
    <name type="scientific">Thauera aminoaromatica</name>
    <dbReference type="NCBI Taxonomy" id="164330"/>
    <lineage>
        <taxon>Bacteria</taxon>
        <taxon>Pseudomonadati</taxon>
        <taxon>Pseudomonadota</taxon>
        <taxon>Betaproteobacteria</taxon>
        <taxon>Rhodocyclales</taxon>
        <taxon>Zoogloeaceae</taxon>
        <taxon>Thauera</taxon>
    </lineage>
</organism>
<reference evidence="4 5" key="1">
    <citation type="submission" date="2018-09" db="EMBL/GenBank/DDBJ databases">
        <title>Metagenome Assembled Genomes from an Advanced Water Purification Facility.</title>
        <authorList>
            <person name="Stamps B.W."/>
            <person name="Spear J.R."/>
        </authorList>
    </citation>
    <scope>NUCLEOTIDE SEQUENCE [LARGE SCALE GENOMIC DNA]</scope>
    <source>
        <strain evidence="4">Bin_27_1</strain>
    </source>
</reference>
<name>A0A5C7SPS8_THASP</name>
<evidence type="ECO:0000259" key="3">
    <source>
        <dbReference type="Pfam" id="PF26345"/>
    </source>
</evidence>
<protein>
    <submittedName>
        <fullName evidence="4">DUF3883 domain-containing protein</fullName>
    </submittedName>
</protein>
<feature type="region of interest" description="Disordered" evidence="1">
    <location>
        <begin position="211"/>
        <end position="231"/>
    </location>
</feature>